<evidence type="ECO:0000256" key="1">
    <source>
        <dbReference type="SAM" id="MobiDB-lite"/>
    </source>
</evidence>
<feature type="region of interest" description="Disordered" evidence="1">
    <location>
        <begin position="1"/>
        <end position="20"/>
    </location>
</feature>
<protein>
    <submittedName>
        <fullName evidence="2">Uncharacterized protein</fullName>
    </submittedName>
</protein>
<dbReference type="RefSeq" id="WP_188397231.1">
    <property type="nucleotide sequence ID" value="NZ_BMCG01000006.1"/>
</dbReference>
<organism evidence="2 3">
    <name type="scientific">Oxalicibacterium flavum</name>
    <dbReference type="NCBI Taxonomy" id="179467"/>
    <lineage>
        <taxon>Bacteria</taxon>
        <taxon>Pseudomonadati</taxon>
        <taxon>Pseudomonadota</taxon>
        <taxon>Betaproteobacteria</taxon>
        <taxon>Burkholderiales</taxon>
        <taxon>Oxalobacteraceae</taxon>
        <taxon>Oxalicibacterium</taxon>
    </lineage>
</organism>
<proteinExistence type="predicted"/>
<name>A0A8J2UNW2_9BURK</name>
<accession>A0A8J2UNW2</accession>
<dbReference type="AlphaFoldDB" id="A0A8J2UNW2"/>
<sequence>MPRTPQEFADRVNELATDPRLTGSQPHYGVELAREPYGFVLKLIGNTNLDFIRDCYAVAYQEGAPVPLVLRP</sequence>
<gene>
    <name evidence="2" type="ORF">GCM10007205_27880</name>
</gene>
<comment type="caution">
    <text evidence="2">The sequence shown here is derived from an EMBL/GenBank/DDBJ whole genome shotgun (WGS) entry which is preliminary data.</text>
</comment>
<reference evidence="2" key="2">
    <citation type="submission" date="2020-09" db="EMBL/GenBank/DDBJ databases">
        <authorList>
            <person name="Sun Q."/>
            <person name="Sedlacek I."/>
        </authorList>
    </citation>
    <scope>NUCLEOTIDE SEQUENCE</scope>
    <source>
        <strain evidence="2">CCM 7086</strain>
    </source>
</reference>
<dbReference type="EMBL" id="BMCG01000006">
    <property type="protein sequence ID" value="GGC17308.1"/>
    <property type="molecule type" value="Genomic_DNA"/>
</dbReference>
<dbReference type="Proteomes" id="UP000620266">
    <property type="component" value="Unassembled WGS sequence"/>
</dbReference>
<reference evidence="2" key="1">
    <citation type="journal article" date="2014" name="Int. J. Syst. Evol. Microbiol.">
        <title>Complete genome sequence of Corynebacterium casei LMG S-19264T (=DSM 44701T), isolated from a smear-ripened cheese.</title>
        <authorList>
            <consortium name="US DOE Joint Genome Institute (JGI-PGF)"/>
            <person name="Walter F."/>
            <person name="Albersmeier A."/>
            <person name="Kalinowski J."/>
            <person name="Ruckert C."/>
        </authorList>
    </citation>
    <scope>NUCLEOTIDE SEQUENCE</scope>
    <source>
        <strain evidence="2">CCM 7086</strain>
    </source>
</reference>
<keyword evidence="3" id="KW-1185">Reference proteome</keyword>
<evidence type="ECO:0000313" key="2">
    <source>
        <dbReference type="EMBL" id="GGC17308.1"/>
    </source>
</evidence>
<evidence type="ECO:0000313" key="3">
    <source>
        <dbReference type="Proteomes" id="UP000620266"/>
    </source>
</evidence>